<dbReference type="EMBL" id="MFZG01000036">
    <property type="protein sequence ID" value="OGK15485.1"/>
    <property type="molecule type" value="Genomic_DNA"/>
</dbReference>
<evidence type="ECO:0000256" key="6">
    <source>
        <dbReference type="ARBA" id="ARBA00022989"/>
    </source>
</evidence>
<feature type="transmembrane region" description="Helical" evidence="8">
    <location>
        <begin position="223"/>
        <end position="241"/>
    </location>
</feature>
<feature type="transmembrane region" description="Helical" evidence="8">
    <location>
        <begin position="310"/>
        <end position="327"/>
    </location>
</feature>
<proteinExistence type="predicted"/>
<evidence type="ECO:0000256" key="2">
    <source>
        <dbReference type="ARBA" id="ARBA00022475"/>
    </source>
</evidence>
<dbReference type="GO" id="GO:0009103">
    <property type="term" value="P:lipopolysaccharide biosynthetic process"/>
    <property type="evidence" value="ECO:0007669"/>
    <property type="project" value="UniProtKB-ARBA"/>
</dbReference>
<dbReference type="GO" id="GO:0016763">
    <property type="term" value="F:pentosyltransferase activity"/>
    <property type="evidence" value="ECO:0007669"/>
    <property type="project" value="TreeGrafter"/>
</dbReference>
<dbReference type="InterPro" id="IPR038731">
    <property type="entry name" value="RgtA/B/C-like"/>
</dbReference>
<sequence>MLSNLVAILKLSKYKITKKEKMTKIKSATPIIFLTILFGLIFFYRLDYNTLASWDEAWYGSIAREMARSGDFIRMMWNGKPYFDHPPMGFWLMAISYKLFGINEFSTRFPSTLLGLLSILLIYKTAIELYGKKVIGVAAALIMGTSVWYVIRVRSGNLDSIFILFNILTVFLSVKSANNFKFFPLVMLALAGLVLTKTLVGVSAVILIIWLNFGQLLKLKKNFLYLLLGLLLFFSAIAPWYDFHLKTYSGFWQHHIFNIGTRNKSLETYLHPMVEKPLFYLHMGVRKWYYIWIASLGFIFITFKFIKKNIFFLILWNFVILYPFLTAKETELWHLIPVYLPLSFIVAVGMYEGALLANHILIRIISRHSGKRSGTGRYPRVHPDLNNDSGVAVPLLPGMTHFLYLLFFLYISFIQIKIFYPEVFPANKWIPDDVAISQAAAKYDKPIFLDDDYLPIAVFYSGQSVQPLAYLSDDKKTLEKFMQSDMKNFVVITRNWVVDDLESKNIAYKLLEKNNSFSILTNP</sequence>
<keyword evidence="2" id="KW-1003">Cell membrane</keyword>
<gene>
    <name evidence="10" type="ORF">A2774_04290</name>
</gene>
<evidence type="ECO:0000256" key="4">
    <source>
        <dbReference type="ARBA" id="ARBA00022679"/>
    </source>
</evidence>
<name>A0A1F7G9S2_9BACT</name>
<evidence type="ECO:0000313" key="10">
    <source>
        <dbReference type="EMBL" id="OGK15485.1"/>
    </source>
</evidence>
<evidence type="ECO:0000256" key="8">
    <source>
        <dbReference type="SAM" id="Phobius"/>
    </source>
</evidence>
<evidence type="ECO:0000256" key="5">
    <source>
        <dbReference type="ARBA" id="ARBA00022692"/>
    </source>
</evidence>
<accession>A0A1F7G9S2</accession>
<feature type="transmembrane region" description="Helical" evidence="8">
    <location>
        <begin position="182"/>
        <end position="211"/>
    </location>
</feature>
<dbReference type="AlphaFoldDB" id="A0A1F7G9S2"/>
<organism evidence="10 11">
    <name type="scientific">Candidatus Roizmanbacteria bacterium RIFCSPHIGHO2_01_FULL_39_12c</name>
    <dbReference type="NCBI Taxonomy" id="1802031"/>
    <lineage>
        <taxon>Bacteria</taxon>
        <taxon>Candidatus Roizmaniibacteriota</taxon>
    </lineage>
</organism>
<evidence type="ECO:0000259" key="9">
    <source>
        <dbReference type="Pfam" id="PF13231"/>
    </source>
</evidence>
<evidence type="ECO:0000256" key="3">
    <source>
        <dbReference type="ARBA" id="ARBA00022676"/>
    </source>
</evidence>
<comment type="caution">
    <text evidence="10">The sequence shown here is derived from an EMBL/GenBank/DDBJ whole genome shotgun (WGS) entry which is preliminary data.</text>
</comment>
<dbReference type="Pfam" id="PF13231">
    <property type="entry name" value="PMT_2"/>
    <property type="match status" value="1"/>
</dbReference>
<feature type="transmembrane region" description="Helical" evidence="8">
    <location>
        <begin position="339"/>
        <end position="362"/>
    </location>
</feature>
<feature type="transmembrane region" description="Helical" evidence="8">
    <location>
        <begin position="109"/>
        <end position="127"/>
    </location>
</feature>
<dbReference type="InterPro" id="IPR050297">
    <property type="entry name" value="LipidA_mod_glycosyltrf_83"/>
</dbReference>
<feature type="transmembrane region" description="Helical" evidence="8">
    <location>
        <begin position="133"/>
        <end position="151"/>
    </location>
</feature>
<dbReference type="Proteomes" id="UP000177208">
    <property type="component" value="Unassembled WGS sequence"/>
</dbReference>
<keyword evidence="4" id="KW-0808">Transferase</keyword>
<keyword evidence="6 8" id="KW-1133">Transmembrane helix</keyword>
<protein>
    <recommendedName>
        <fullName evidence="9">Glycosyltransferase RgtA/B/C/D-like domain-containing protein</fullName>
    </recommendedName>
</protein>
<reference evidence="10 11" key="1">
    <citation type="journal article" date="2016" name="Nat. Commun.">
        <title>Thousands of microbial genomes shed light on interconnected biogeochemical processes in an aquifer system.</title>
        <authorList>
            <person name="Anantharaman K."/>
            <person name="Brown C.T."/>
            <person name="Hug L.A."/>
            <person name="Sharon I."/>
            <person name="Castelle C.J."/>
            <person name="Probst A.J."/>
            <person name="Thomas B.C."/>
            <person name="Singh A."/>
            <person name="Wilkins M.J."/>
            <person name="Karaoz U."/>
            <person name="Brodie E.L."/>
            <person name="Williams K.H."/>
            <person name="Hubbard S.S."/>
            <person name="Banfield J.F."/>
        </authorList>
    </citation>
    <scope>NUCLEOTIDE SEQUENCE [LARGE SCALE GENOMIC DNA]</scope>
</reference>
<keyword evidence="3" id="KW-0328">Glycosyltransferase</keyword>
<keyword evidence="5 8" id="KW-0812">Transmembrane</keyword>
<evidence type="ECO:0000256" key="7">
    <source>
        <dbReference type="ARBA" id="ARBA00023136"/>
    </source>
</evidence>
<feature type="transmembrane region" description="Helical" evidence="8">
    <location>
        <begin position="158"/>
        <end position="176"/>
    </location>
</feature>
<feature type="transmembrane region" description="Helical" evidence="8">
    <location>
        <begin position="28"/>
        <end position="46"/>
    </location>
</feature>
<feature type="domain" description="Glycosyltransferase RgtA/B/C/D-like" evidence="9">
    <location>
        <begin position="84"/>
        <end position="239"/>
    </location>
</feature>
<evidence type="ECO:0000313" key="11">
    <source>
        <dbReference type="Proteomes" id="UP000177208"/>
    </source>
</evidence>
<comment type="subcellular location">
    <subcellularLocation>
        <location evidence="1">Cell membrane</location>
        <topology evidence="1">Multi-pass membrane protein</topology>
    </subcellularLocation>
</comment>
<evidence type="ECO:0000256" key="1">
    <source>
        <dbReference type="ARBA" id="ARBA00004651"/>
    </source>
</evidence>
<dbReference type="GO" id="GO:0005886">
    <property type="term" value="C:plasma membrane"/>
    <property type="evidence" value="ECO:0007669"/>
    <property type="project" value="UniProtKB-SubCell"/>
</dbReference>
<feature type="transmembrane region" description="Helical" evidence="8">
    <location>
        <begin position="85"/>
        <end position="102"/>
    </location>
</feature>
<keyword evidence="7 8" id="KW-0472">Membrane</keyword>
<feature type="transmembrane region" description="Helical" evidence="8">
    <location>
        <begin position="287"/>
        <end position="303"/>
    </location>
</feature>
<dbReference type="PANTHER" id="PTHR33908">
    <property type="entry name" value="MANNOSYLTRANSFERASE YKCB-RELATED"/>
    <property type="match status" value="1"/>
</dbReference>
<dbReference type="PANTHER" id="PTHR33908:SF11">
    <property type="entry name" value="MEMBRANE PROTEIN"/>
    <property type="match status" value="1"/>
</dbReference>